<gene>
    <name evidence="2" type="ORF">LPBF_11885</name>
</gene>
<keyword evidence="3" id="KW-1185">Reference proteome</keyword>
<dbReference type="Proteomes" id="UP000093510">
    <property type="component" value="Unassembled WGS sequence"/>
</dbReference>
<dbReference type="EMBL" id="LVEP01000059">
    <property type="protein sequence ID" value="OCB70958.1"/>
    <property type="molecule type" value="Genomic_DNA"/>
</dbReference>
<proteinExistence type="predicted"/>
<evidence type="ECO:0000256" key="1">
    <source>
        <dbReference type="SAM" id="Phobius"/>
    </source>
</evidence>
<protein>
    <submittedName>
        <fullName evidence="2">Nitrogen regulatory IIA protein</fullName>
    </submittedName>
</protein>
<name>A0A1B9DMM8_9FLAO</name>
<comment type="caution">
    <text evidence="2">The sequence shown here is derived from an EMBL/GenBank/DDBJ whole genome shotgun (WGS) entry which is preliminary data.</text>
</comment>
<keyword evidence="1" id="KW-1133">Transmembrane helix</keyword>
<feature type="transmembrane region" description="Helical" evidence="1">
    <location>
        <begin position="30"/>
        <end position="50"/>
    </location>
</feature>
<accession>A0A1B9DMM8</accession>
<organism evidence="2 3">
    <name type="scientific">Flavobacterium crassostreae</name>
    <dbReference type="NCBI Taxonomy" id="1763534"/>
    <lineage>
        <taxon>Bacteria</taxon>
        <taxon>Pseudomonadati</taxon>
        <taxon>Bacteroidota</taxon>
        <taxon>Flavobacteriia</taxon>
        <taxon>Flavobacteriales</taxon>
        <taxon>Flavobacteriaceae</taxon>
        <taxon>Flavobacterium</taxon>
    </lineage>
</organism>
<dbReference type="AlphaFoldDB" id="A0A1B9DMM8"/>
<dbReference type="RefSeq" id="WP_066336801.1">
    <property type="nucleotide sequence ID" value="NZ_CP017688.1"/>
</dbReference>
<keyword evidence="1" id="KW-0812">Transmembrane</keyword>
<dbReference type="STRING" id="1763534.GCA_001831475_02488"/>
<dbReference type="OrthoDB" id="675530at2"/>
<evidence type="ECO:0000313" key="2">
    <source>
        <dbReference type="EMBL" id="OCB70958.1"/>
    </source>
</evidence>
<evidence type="ECO:0000313" key="3">
    <source>
        <dbReference type="Proteomes" id="UP000093510"/>
    </source>
</evidence>
<reference evidence="2 3" key="1">
    <citation type="submission" date="2016-03" db="EMBL/GenBank/DDBJ databases">
        <authorList>
            <person name="Ploux O."/>
        </authorList>
    </citation>
    <scope>NUCLEOTIDE SEQUENCE [LARGE SCALE GENOMIC DNA]</scope>
    <source>
        <strain evidence="2 3">LPB0076</strain>
    </source>
</reference>
<sequence>MKKLRVNMEGYFNKLDEQWRVLPVGKQHKYTLYFFIGYLLLTAGVILKVWSDAGKADSSLDIEHIENPVLKKKVNPKKLQDTLTTIFKNKFYERK</sequence>
<keyword evidence="1" id="KW-0472">Membrane</keyword>